<keyword evidence="8" id="KW-0472">Membrane</keyword>
<evidence type="ECO:0000256" key="2">
    <source>
        <dbReference type="ARBA" id="ARBA00004413"/>
    </source>
</evidence>
<organism evidence="15 16">
    <name type="scientific">Parasaccharibacter apium</name>
    <dbReference type="NCBI Taxonomy" id="1510841"/>
    <lineage>
        <taxon>Bacteria</taxon>
        <taxon>Pseudomonadati</taxon>
        <taxon>Pseudomonadota</taxon>
        <taxon>Alphaproteobacteria</taxon>
        <taxon>Acetobacterales</taxon>
        <taxon>Acetobacteraceae</taxon>
        <taxon>Parasaccharibacter</taxon>
    </lineage>
</organism>
<dbReference type="InterPro" id="IPR023087">
    <property type="entry name" value="Flg_Motor_Flig_C"/>
</dbReference>
<keyword evidence="15" id="KW-0969">Cilium</keyword>
<feature type="domain" description="Flagellar motor switch protein FliG middle" evidence="13">
    <location>
        <begin position="139"/>
        <end position="208"/>
    </location>
</feature>
<feature type="domain" description="Flagellar motor switch protein FliG C-terminal" evidence="12">
    <location>
        <begin position="240"/>
        <end position="351"/>
    </location>
</feature>
<feature type="region of interest" description="Disordered" evidence="11">
    <location>
        <begin position="1"/>
        <end position="24"/>
    </location>
</feature>
<evidence type="ECO:0000313" key="16">
    <source>
        <dbReference type="Proteomes" id="UP000027590"/>
    </source>
</evidence>
<dbReference type="GO" id="GO:0003774">
    <property type="term" value="F:cytoskeletal motor activity"/>
    <property type="evidence" value="ECO:0007669"/>
    <property type="project" value="InterPro"/>
</dbReference>
<evidence type="ECO:0000256" key="4">
    <source>
        <dbReference type="ARBA" id="ARBA00021870"/>
    </source>
</evidence>
<proteinExistence type="inferred from homology"/>
<comment type="caution">
    <text evidence="15">The sequence shown here is derived from an EMBL/GenBank/DDBJ whole genome shotgun (WGS) entry which is preliminary data.</text>
</comment>
<evidence type="ECO:0000259" key="14">
    <source>
        <dbReference type="Pfam" id="PF14842"/>
    </source>
</evidence>
<evidence type="ECO:0000256" key="7">
    <source>
        <dbReference type="ARBA" id="ARBA00022779"/>
    </source>
</evidence>
<dbReference type="InterPro" id="IPR000090">
    <property type="entry name" value="Flg_Motor_Flig"/>
</dbReference>
<dbReference type="InterPro" id="IPR028263">
    <property type="entry name" value="FliG_N"/>
</dbReference>
<dbReference type="Proteomes" id="UP000027590">
    <property type="component" value="Unassembled WGS sequence"/>
</dbReference>
<comment type="subcellular location">
    <subcellularLocation>
        <location evidence="1">Bacterial flagellum basal body</location>
    </subcellularLocation>
    <subcellularLocation>
        <location evidence="2">Cell membrane</location>
        <topology evidence="2">Peripheral membrane protein</topology>
        <orientation evidence="2">Cytoplasmic side</orientation>
    </subcellularLocation>
</comment>
<dbReference type="Pfam" id="PF14842">
    <property type="entry name" value="FliG_N"/>
    <property type="match status" value="1"/>
</dbReference>
<dbReference type="PRINTS" id="PR00954">
    <property type="entry name" value="FLGMOTORFLIG"/>
</dbReference>
<evidence type="ECO:0000259" key="12">
    <source>
        <dbReference type="Pfam" id="PF01706"/>
    </source>
</evidence>
<dbReference type="InterPro" id="IPR011002">
    <property type="entry name" value="FliG_a-hlx"/>
</dbReference>
<reference evidence="15 16" key="1">
    <citation type="journal article" date="2014" name="Genome Biol. Evol.">
        <title>Acetic acid bacteria genomes reveal functional traits for adaptation to life in insect guts.</title>
        <authorList>
            <person name="Chouaia B."/>
            <person name="Gaiarsa S."/>
            <person name="Crotti E."/>
            <person name="Comandatore F."/>
            <person name="Degli Esposti M."/>
            <person name="Ricci I."/>
            <person name="Alma A."/>
            <person name="Favia G."/>
            <person name="Bandi C."/>
            <person name="Daffonchio D."/>
        </authorList>
    </citation>
    <scope>NUCLEOTIDE SEQUENCE [LARGE SCALE GENOMIC DNA]</scope>
    <source>
        <strain evidence="16">AM169</strain>
    </source>
</reference>
<dbReference type="AlphaFoldDB" id="A0A7U7J0C8"/>
<feature type="domain" description="Flagellar motor switch protein FliG N-terminal" evidence="14">
    <location>
        <begin position="29"/>
        <end position="130"/>
    </location>
</feature>
<dbReference type="PANTHER" id="PTHR30534">
    <property type="entry name" value="FLAGELLAR MOTOR SWITCH PROTEIN FLIG"/>
    <property type="match status" value="1"/>
</dbReference>
<evidence type="ECO:0000256" key="3">
    <source>
        <dbReference type="ARBA" id="ARBA00010299"/>
    </source>
</evidence>
<evidence type="ECO:0000256" key="11">
    <source>
        <dbReference type="SAM" id="MobiDB-lite"/>
    </source>
</evidence>
<keyword evidence="6" id="KW-0145">Chemotaxis</keyword>
<keyword evidence="15" id="KW-0282">Flagellum</keyword>
<sequence length="362" mass="39974">MAEQDISAETAGNEASSSGMVPSSLTAGMSGSRKAAILMLAIGQEHSARIFRSLQEDEVRDISRAMSSLGLVKASVVEAVCNEFSQKFASAEGFVGSYETTEDYLKKALPAEMVEKIMEDIRGPSGRSVWAKMGNMPETALANYLRNEQPQTVAVILSYISPAHVARVLSLFPEDFATDVIMRILHMSPVSKDVLESLETTLRKEFITAFGRSTKRDSYAFVAEVYNNFDRKTEAMLTEHLGRRSEEDMEKVNKLKFTFDDIKRLTPDDMMRVMAAINRDGEAKSRLPLALKGSNESIRQLFFGCVSKRAAGLLEDEIRGLGAVRLRDAEAAQMELITLIKTMANDGEIDISPSSSDDEIIE</sequence>
<protein>
    <recommendedName>
        <fullName evidence="4">Flagellar motor switch protein FliG</fullName>
    </recommendedName>
</protein>
<comment type="similarity">
    <text evidence="3">Belongs to the FliG family.</text>
</comment>
<feature type="compositionally biased region" description="Polar residues" evidence="11">
    <location>
        <begin position="13"/>
        <end position="24"/>
    </location>
</feature>
<dbReference type="Gene3D" id="1.10.220.30">
    <property type="match status" value="3"/>
</dbReference>
<dbReference type="GO" id="GO:0005886">
    <property type="term" value="C:plasma membrane"/>
    <property type="evidence" value="ECO:0007669"/>
    <property type="project" value="UniProtKB-SubCell"/>
</dbReference>
<accession>A0A7U7J0C8</accession>
<name>A0A7U7J0C8_9PROT</name>
<evidence type="ECO:0000256" key="6">
    <source>
        <dbReference type="ARBA" id="ARBA00022500"/>
    </source>
</evidence>
<dbReference type="Pfam" id="PF01706">
    <property type="entry name" value="FliG_C"/>
    <property type="match status" value="1"/>
</dbReference>
<evidence type="ECO:0000259" key="13">
    <source>
        <dbReference type="Pfam" id="PF14841"/>
    </source>
</evidence>
<dbReference type="GO" id="GO:0009425">
    <property type="term" value="C:bacterial-type flagellum basal body"/>
    <property type="evidence" value="ECO:0007669"/>
    <property type="project" value="UniProtKB-SubCell"/>
</dbReference>
<dbReference type="SUPFAM" id="SSF48029">
    <property type="entry name" value="FliG"/>
    <property type="match status" value="2"/>
</dbReference>
<keyword evidence="7" id="KW-0283">Flagellar rotation</keyword>
<dbReference type="EMBL" id="CBLY010000002">
    <property type="protein sequence ID" value="CDG33036.1"/>
    <property type="molecule type" value="Genomic_DNA"/>
</dbReference>
<evidence type="ECO:0000256" key="10">
    <source>
        <dbReference type="ARBA" id="ARBA00025598"/>
    </source>
</evidence>
<dbReference type="Pfam" id="PF14841">
    <property type="entry name" value="FliG_M"/>
    <property type="match status" value="1"/>
</dbReference>
<reference evidence="15 16" key="2">
    <citation type="journal article" date="2014" name="PLoS ONE">
        <title>Evolution of mitochondria reconstructed from the energy metabolism of living bacteria.</title>
        <authorList>
            <person name="Degli Esposti M."/>
            <person name="Chouaia B."/>
            <person name="Comandatore F."/>
            <person name="Crotti E."/>
            <person name="Sassera D."/>
            <person name="Lievens P.M."/>
            <person name="Daffonchio D."/>
            <person name="Bandi C."/>
        </authorList>
    </citation>
    <scope>NUCLEOTIDE SEQUENCE [LARGE SCALE GENOMIC DNA]</scope>
    <source>
        <strain evidence="16">AM169</strain>
    </source>
</reference>
<dbReference type="GO" id="GO:0071973">
    <property type="term" value="P:bacterial-type flagellum-dependent cell motility"/>
    <property type="evidence" value="ECO:0007669"/>
    <property type="project" value="InterPro"/>
</dbReference>
<evidence type="ECO:0000313" key="15">
    <source>
        <dbReference type="EMBL" id="CDG33036.1"/>
    </source>
</evidence>
<dbReference type="GO" id="GO:0006935">
    <property type="term" value="P:chemotaxis"/>
    <property type="evidence" value="ECO:0007669"/>
    <property type="project" value="UniProtKB-KW"/>
</dbReference>
<evidence type="ECO:0000256" key="5">
    <source>
        <dbReference type="ARBA" id="ARBA00022475"/>
    </source>
</evidence>
<keyword evidence="9" id="KW-0975">Bacterial flagellum</keyword>
<gene>
    <name evidence="15" type="ORF">SACS_0298</name>
</gene>
<comment type="function">
    <text evidence="10">FliG is one of three proteins (FliG, FliN, FliM) that forms the rotor-mounted switch complex (C ring), located at the base of the basal body. This complex interacts with the CheY and CheZ chemotaxis proteins, in addition to contacting components of the motor that determine the direction of flagellar rotation.</text>
</comment>
<dbReference type="PANTHER" id="PTHR30534:SF0">
    <property type="entry name" value="FLAGELLAR MOTOR SWITCH PROTEIN FLIG"/>
    <property type="match status" value="1"/>
</dbReference>
<keyword evidence="5" id="KW-1003">Cell membrane</keyword>
<evidence type="ECO:0000256" key="8">
    <source>
        <dbReference type="ARBA" id="ARBA00023136"/>
    </source>
</evidence>
<keyword evidence="15" id="KW-0966">Cell projection</keyword>
<evidence type="ECO:0000256" key="9">
    <source>
        <dbReference type="ARBA" id="ARBA00023143"/>
    </source>
</evidence>
<dbReference type="RefSeq" id="WP_181005179.1">
    <property type="nucleotide sequence ID" value="NZ_CBLY010000002.1"/>
</dbReference>
<dbReference type="InterPro" id="IPR032779">
    <property type="entry name" value="FliG_M"/>
</dbReference>
<evidence type="ECO:0000256" key="1">
    <source>
        <dbReference type="ARBA" id="ARBA00004117"/>
    </source>
</evidence>